<evidence type="ECO:0000256" key="3">
    <source>
        <dbReference type="PROSITE-ProRule" id="PRU00284"/>
    </source>
</evidence>
<dbReference type="Pfam" id="PF00015">
    <property type="entry name" value="MCPsignal"/>
    <property type="match status" value="1"/>
</dbReference>
<keyword evidence="4" id="KW-0812">Transmembrane</keyword>
<evidence type="ECO:0000256" key="2">
    <source>
        <dbReference type="ARBA" id="ARBA00029447"/>
    </source>
</evidence>
<dbReference type="PROSITE" id="PS50111">
    <property type="entry name" value="CHEMOTAXIS_TRANSDUC_2"/>
    <property type="match status" value="1"/>
</dbReference>
<dbReference type="SUPFAM" id="SSF58104">
    <property type="entry name" value="Methyl-accepting chemotaxis protein (MCP) signaling domain"/>
    <property type="match status" value="1"/>
</dbReference>
<dbReference type="PANTHER" id="PTHR32089:SF112">
    <property type="entry name" value="LYSOZYME-LIKE PROTEIN-RELATED"/>
    <property type="match status" value="1"/>
</dbReference>
<organism evidence="7 8">
    <name type="scientific">Campylobacter gastrosuis</name>
    <dbReference type="NCBI Taxonomy" id="2974576"/>
    <lineage>
        <taxon>Bacteria</taxon>
        <taxon>Pseudomonadati</taxon>
        <taxon>Campylobacterota</taxon>
        <taxon>Epsilonproteobacteria</taxon>
        <taxon>Campylobacterales</taxon>
        <taxon>Campylobacteraceae</taxon>
        <taxon>Campylobacter</taxon>
    </lineage>
</organism>
<dbReference type="PROSITE" id="PS50885">
    <property type="entry name" value="HAMP"/>
    <property type="match status" value="1"/>
</dbReference>
<dbReference type="SMART" id="SM00304">
    <property type="entry name" value="HAMP"/>
    <property type="match status" value="1"/>
</dbReference>
<feature type="transmembrane region" description="Helical" evidence="4">
    <location>
        <begin position="178"/>
        <end position="201"/>
    </location>
</feature>
<evidence type="ECO:0000313" key="8">
    <source>
        <dbReference type="Proteomes" id="UP001173801"/>
    </source>
</evidence>
<keyword evidence="8" id="KW-1185">Reference proteome</keyword>
<keyword evidence="4" id="KW-0472">Membrane</keyword>
<dbReference type="PANTHER" id="PTHR32089">
    <property type="entry name" value="METHYL-ACCEPTING CHEMOTAXIS PROTEIN MCPB"/>
    <property type="match status" value="1"/>
</dbReference>
<gene>
    <name evidence="7" type="ORF">NYG85_02420</name>
</gene>
<dbReference type="EMBL" id="JANURM010000002">
    <property type="protein sequence ID" value="MDL0088232.1"/>
    <property type="molecule type" value="Genomic_DNA"/>
</dbReference>
<evidence type="ECO:0000313" key="7">
    <source>
        <dbReference type="EMBL" id="MDL0088232.1"/>
    </source>
</evidence>
<accession>A0ABT7HNE2</accession>
<dbReference type="InterPro" id="IPR003660">
    <property type="entry name" value="HAMP_dom"/>
</dbReference>
<dbReference type="CDD" id="cd06225">
    <property type="entry name" value="HAMP"/>
    <property type="match status" value="1"/>
</dbReference>
<protein>
    <submittedName>
        <fullName evidence="7">Methyl-accepting chemotaxis protein</fullName>
    </submittedName>
</protein>
<proteinExistence type="inferred from homology"/>
<evidence type="ECO:0000256" key="4">
    <source>
        <dbReference type="SAM" id="Phobius"/>
    </source>
</evidence>
<name>A0ABT7HNE2_9BACT</name>
<dbReference type="Proteomes" id="UP001173801">
    <property type="component" value="Unassembled WGS sequence"/>
</dbReference>
<dbReference type="Pfam" id="PF00672">
    <property type="entry name" value="HAMP"/>
    <property type="match status" value="1"/>
</dbReference>
<dbReference type="Gene3D" id="1.10.287.950">
    <property type="entry name" value="Methyl-accepting chemotaxis protein"/>
    <property type="match status" value="1"/>
</dbReference>
<reference evidence="7" key="1">
    <citation type="submission" date="2022-08" db="EMBL/GenBank/DDBJ databases">
        <authorList>
            <person name="Wang H."/>
        </authorList>
    </citation>
    <scope>NUCLEOTIDE SEQUENCE</scope>
    <source>
        <strain evidence="7">PS10</strain>
    </source>
</reference>
<comment type="caution">
    <text evidence="7">The sequence shown here is derived from an EMBL/GenBank/DDBJ whole genome shotgun (WGS) entry which is preliminary data.</text>
</comment>
<dbReference type="Gene3D" id="3.30.450.290">
    <property type="match status" value="1"/>
</dbReference>
<keyword evidence="1 3" id="KW-0807">Transducer</keyword>
<sequence length="530" mass="58676">MFRNLSVGKKVVFCVISLLLVIFTILQAVIIKEFKNSSENLATNSLDMLSQSVFFSLRAAMNLGDAQAIKNALELNSKIDNIKYLKLYRADEISDMYGLEREKIDDSTIKEQFVKPVNKNLESYDDGHYIRLIKPLKADAECLACHATSSEGSVLGVMDMGYTLNNIDENLTTQSFKFLFIFIAFLILTSAVVIFTLNKIVIKRIEALRYRTKDLADGDCDLSARLVVRSEDEISKVGKNVNSFIEKIQNTIKSIQLSSNDITRQIEALRTNSSNLTQSSQDGKKQADLSYKFTKQIDDDFIFTKQMAQNAVSLSSNSNEKLDSVILTLKSVVDNINTASSNEQALALKTKEVATQSENISKILSIIDDIADQTNLLALNAAIEAARAGEHGRGFAVVAEEVRKLAEQTSSQLEDIAINSKNIITSVAELSSALKQNSSNILDLSTRANSLMNLAYEAQATNNSSIKITKDVQTRTDDTLSSLENLLKDTEKSVQIADNNERISAELLNIAKVLDTVSISLKENLNNFKI</sequence>
<evidence type="ECO:0000256" key="1">
    <source>
        <dbReference type="ARBA" id="ARBA00023224"/>
    </source>
</evidence>
<feature type="domain" description="Methyl-accepting transducer" evidence="5">
    <location>
        <begin position="258"/>
        <end position="508"/>
    </location>
</feature>
<evidence type="ECO:0000259" key="5">
    <source>
        <dbReference type="PROSITE" id="PS50111"/>
    </source>
</evidence>
<dbReference type="SMART" id="SM00283">
    <property type="entry name" value="MA"/>
    <property type="match status" value="1"/>
</dbReference>
<comment type="similarity">
    <text evidence="2">Belongs to the methyl-accepting chemotaxis (MCP) protein family.</text>
</comment>
<dbReference type="InterPro" id="IPR004089">
    <property type="entry name" value="MCPsignal_dom"/>
</dbReference>
<evidence type="ECO:0000259" key="6">
    <source>
        <dbReference type="PROSITE" id="PS50885"/>
    </source>
</evidence>
<keyword evidence="4" id="KW-1133">Transmembrane helix</keyword>
<feature type="domain" description="HAMP" evidence="6">
    <location>
        <begin position="199"/>
        <end position="253"/>
    </location>
</feature>
<reference evidence="7" key="2">
    <citation type="journal article" date="2023" name="Microorganisms">
        <title>Isolation and Genomic Characteristics of Cat-Borne Campylobacter felis sp. nov. and Sheep-Borne Campylobacter ovis sp. nov.</title>
        <authorList>
            <person name="Wang H."/>
            <person name="Li Y."/>
            <person name="Gu Y."/>
            <person name="Zhou G."/>
            <person name="Chen X."/>
            <person name="Zhang X."/>
            <person name="Shao Z."/>
            <person name="Zhang J."/>
            <person name="Zhang M."/>
        </authorList>
    </citation>
    <scope>NUCLEOTIDE SEQUENCE</scope>
    <source>
        <strain evidence="7">PS10</strain>
    </source>
</reference>